<dbReference type="SUPFAM" id="SSF53335">
    <property type="entry name" value="S-adenosyl-L-methionine-dependent methyltransferases"/>
    <property type="match status" value="1"/>
</dbReference>
<protein>
    <recommendedName>
        <fullName evidence="3">tRNA (guanine(46)-N(7))-methyltransferase</fullName>
        <ecNumber evidence="3">2.1.1.33</ecNumber>
    </recommendedName>
</protein>
<evidence type="ECO:0000313" key="8">
    <source>
        <dbReference type="EMBL" id="CAH0991889.1"/>
    </source>
</evidence>
<dbReference type="EC" id="2.1.1.33" evidence="3"/>
<comment type="function">
    <text evidence="2">Catalyzes the formation of N(7)-methylguanine at position 46 (m7G46) in tRNA.</text>
</comment>
<dbReference type="Pfam" id="PF02390">
    <property type="entry name" value="Methyltransf_4"/>
    <property type="match status" value="1"/>
</dbReference>
<dbReference type="EMBL" id="CAKLPX010000002">
    <property type="protein sequence ID" value="CAH0991889.1"/>
    <property type="molecule type" value="Genomic_DNA"/>
</dbReference>
<keyword evidence="9" id="KW-1185">Reference proteome</keyword>
<evidence type="ECO:0000256" key="5">
    <source>
        <dbReference type="ARBA" id="ARBA00022679"/>
    </source>
</evidence>
<evidence type="ECO:0000313" key="9">
    <source>
        <dbReference type="Proteomes" id="UP000838100"/>
    </source>
</evidence>
<gene>
    <name evidence="8" type="primary">trmB_1</name>
    <name evidence="8" type="ORF">SIN8267_02004</name>
</gene>
<keyword evidence="7" id="KW-0819">tRNA processing</keyword>
<evidence type="ECO:0000256" key="1">
    <source>
        <dbReference type="ARBA" id="ARBA00000142"/>
    </source>
</evidence>
<evidence type="ECO:0000256" key="6">
    <source>
        <dbReference type="ARBA" id="ARBA00022691"/>
    </source>
</evidence>
<accession>A0ABM9AFB2</accession>
<organism evidence="8 9">
    <name type="scientific">Sinobacterium norvegicum</name>
    <dbReference type="NCBI Taxonomy" id="1641715"/>
    <lineage>
        <taxon>Bacteria</taxon>
        <taxon>Pseudomonadati</taxon>
        <taxon>Pseudomonadota</taxon>
        <taxon>Gammaproteobacteria</taxon>
        <taxon>Cellvibrionales</taxon>
        <taxon>Spongiibacteraceae</taxon>
        <taxon>Sinobacterium</taxon>
    </lineage>
</organism>
<dbReference type="GO" id="GO:0008176">
    <property type="term" value="F:tRNA (guanine(46)-N7)-methyltransferase activity"/>
    <property type="evidence" value="ECO:0007669"/>
    <property type="project" value="UniProtKB-EC"/>
</dbReference>
<evidence type="ECO:0000256" key="2">
    <source>
        <dbReference type="ARBA" id="ARBA00003015"/>
    </source>
</evidence>
<name>A0ABM9AFB2_9GAMM</name>
<evidence type="ECO:0000256" key="3">
    <source>
        <dbReference type="ARBA" id="ARBA00011977"/>
    </source>
</evidence>
<sequence>MVDHTPALANSKIVTSNRQGLHENLDKVVLKHLRHTFKKPIAEHSQQAFDSIAKRVDDHRGPLVFDSCCGIGESTAKLAERHGDALVIGVDQSAHRLDKHSLHFDSRDNAILLRADCVDFWRLALSAGWRPSHHYLLYPNPWPKAHHLQRRWYAHAVFPALLALGGQLECRSNWLLYLQEFERSLALVDTPATIRALDAAAPLTPFERKYSQSGQQIWQLKAALLDDYSSLLG</sequence>
<keyword evidence="6" id="KW-0949">S-adenosyl-L-methionine</keyword>
<keyword evidence="5 8" id="KW-0808">Transferase</keyword>
<dbReference type="Proteomes" id="UP000838100">
    <property type="component" value="Unassembled WGS sequence"/>
</dbReference>
<dbReference type="RefSeq" id="WP_237444589.1">
    <property type="nucleotide sequence ID" value="NZ_CAKLPX010000002.1"/>
</dbReference>
<dbReference type="Gene3D" id="3.40.50.150">
    <property type="entry name" value="Vaccinia Virus protein VP39"/>
    <property type="match status" value="1"/>
</dbReference>
<proteinExistence type="predicted"/>
<dbReference type="InterPro" id="IPR003358">
    <property type="entry name" value="tRNA_(Gua-N-7)_MeTrfase_Trmb"/>
</dbReference>
<reference evidence="8" key="1">
    <citation type="submission" date="2021-12" db="EMBL/GenBank/DDBJ databases">
        <authorList>
            <person name="Rodrigo-Torres L."/>
            <person name="Arahal R. D."/>
            <person name="Lucena T."/>
        </authorList>
    </citation>
    <scope>NUCLEOTIDE SEQUENCE</scope>
    <source>
        <strain evidence="8">CECT 8267</strain>
    </source>
</reference>
<keyword evidence="4 8" id="KW-0489">Methyltransferase</keyword>
<evidence type="ECO:0000256" key="4">
    <source>
        <dbReference type="ARBA" id="ARBA00022603"/>
    </source>
</evidence>
<dbReference type="PANTHER" id="PTHR23417:SF14">
    <property type="entry name" value="PENTACOTRIPEPTIDE-REPEAT REGION OF PRORP DOMAIN-CONTAINING PROTEIN"/>
    <property type="match status" value="1"/>
</dbReference>
<dbReference type="InterPro" id="IPR029063">
    <property type="entry name" value="SAM-dependent_MTases_sf"/>
</dbReference>
<comment type="caution">
    <text evidence="8">The sequence shown here is derived from an EMBL/GenBank/DDBJ whole genome shotgun (WGS) entry which is preliminary data.</text>
</comment>
<comment type="catalytic activity">
    <reaction evidence="1">
        <text>guanosine(46) in tRNA + S-adenosyl-L-methionine = N(7)-methylguanosine(46) in tRNA + S-adenosyl-L-homocysteine</text>
        <dbReference type="Rhea" id="RHEA:42708"/>
        <dbReference type="Rhea" id="RHEA-COMP:10188"/>
        <dbReference type="Rhea" id="RHEA-COMP:10189"/>
        <dbReference type="ChEBI" id="CHEBI:57856"/>
        <dbReference type="ChEBI" id="CHEBI:59789"/>
        <dbReference type="ChEBI" id="CHEBI:74269"/>
        <dbReference type="ChEBI" id="CHEBI:74480"/>
        <dbReference type="EC" id="2.1.1.33"/>
    </reaction>
</comment>
<dbReference type="PROSITE" id="PS51625">
    <property type="entry name" value="SAM_MT_TRMB"/>
    <property type="match status" value="1"/>
</dbReference>
<evidence type="ECO:0000256" key="7">
    <source>
        <dbReference type="ARBA" id="ARBA00022694"/>
    </source>
</evidence>
<dbReference type="PANTHER" id="PTHR23417">
    <property type="entry name" value="3-DEOXY-D-MANNO-OCTULOSONIC-ACID TRANSFERASE/TRNA GUANINE-N 7 - -METHYLTRANSFERASE"/>
    <property type="match status" value="1"/>
</dbReference>